<dbReference type="PANTHER" id="PTHR43036">
    <property type="entry name" value="OSJNBB0011N17.9 PROTEIN"/>
    <property type="match status" value="1"/>
</dbReference>
<evidence type="ECO:0008006" key="3">
    <source>
        <dbReference type="Google" id="ProtNLM"/>
    </source>
</evidence>
<dbReference type="AlphaFoldDB" id="A0AAJ0GE33"/>
<accession>A0AAJ0GE33</accession>
<keyword evidence="2" id="KW-1185">Reference proteome</keyword>
<name>A0AAJ0GE33_9PEZI</name>
<reference evidence="1" key="1">
    <citation type="submission" date="2023-04" db="EMBL/GenBank/DDBJ databases">
        <title>Black Yeasts Isolated from many extreme environments.</title>
        <authorList>
            <person name="Coleine C."/>
            <person name="Stajich J.E."/>
            <person name="Selbmann L."/>
        </authorList>
    </citation>
    <scope>NUCLEOTIDE SEQUENCE</scope>
    <source>
        <strain evidence="1">CCFEE 5312</strain>
    </source>
</reference>
<comment type="caution">
    <text evidence="1">The sequence shown here is derived from an EMBL/GenBank/DDBJ whole genome shotgun (WGS) entry which is preliminary data.</text>
</comment>
<proteinExistence type="predicted"/>
<protein>
    <recommendedName>
        <fullName evidence="3">S-adenosyl-L-methionine-dependent methyltransferase</fullName>
    </recommendedName>
</protein>
<organism evidence="1 2">
    <name type="scientific">Extremus antarcticus</name>
    <dbReference type="NCBI Taxonomy" id="702011"/>
    <lineage>
        <taxon>Eukaryota</taxon>
        <taxon>Fungi</taxon>
        <taxon>Dikarya</taxon>
        <taxon>Ascomycota</taxon>
        <taxon>Pezizomycotina</taxon>
        <taxon>Dothideomycetes</taxon>
        <taxon>Dothideomycetidae</taxon>
        <taxon>Mycosphaerellales</taxon>
        <taxon>Extremaceae</taxon>
        <taxon>Extremus</taxon>
    </lineage>
</organism>
<evidence type="ECO:0000313" key="1">
    <source>
        <dbReference type="EMBL" id="KAK3055703.1"/>
    </source>
</evidence>
<gene>
    <name evidence="1" type="ORF">LTR09_003624</name>
</gene>
<sequence length="262" mass="28969">MSAGSHDWPVKQYTPRYSSWPYNPSDFTRQDSSPDASFYSAPRLLTHIDDAAITTLCTYYDGTLPRRGKILDFCSSWISHYPRPIEDAAANGELKVIGMGMNKAELEANKVLNTGRLLIDLNDNPDISAALQKADAISDDDAGKLDASTNVVSIDYLTQPVEVLKSLREATKTGGSVHLTISNRCFPTKAISKWLRVEEEERLLMVGDFLHFAGWQNIEIVELSNGKAGASDQASPQQGLQGIMSWMGMNSRDPLWVVRATK</sequence>
<dbReference type="Proteomes" id="UP001271007">
    <property type="component" value="Unassembled WGS sequence"/>
</dbReference>
<dbReference type="PANTHER" id="PTHR43036:SF2">
    <property type="entry name" value="OS04G0481300 PROTEIN"/>
    <property type="match status" value="1"/>
</dbReference>
<evidence type="ECO:0000313" key="2">
    <source>
        <dbReference type="Proteomes" id="UP001271007"/>
    </source>
</evidence>
<dbReference type="EMBL" id="JAWDJX010000008">
    <property type="protein sequence ID" value="KAK3055703.1"/>
    <property type="molecule type" value="Genomic_DNA"/>
</dbReference>